<name>A0A2N3VBA8_9NOCA</name>
<dbReference type="RefSeq" id="WP_101465260.1">
    <property type="nucleotide sequence ID" value="NZ_JBFAFS010000003.1"/>
</dbReference>
<reference evidence="1 2" key="1">
    <citation type="submission" date="2017-12" db="EMBL/GenBank/DDBJ databases">
        <title>Sequencing the genomes of 1000 Actinobacteria strains.</title>
        <authorList>
            <person name="Klenk H.-P."/>
        </authorList>
    </citation>
    <scope>NUCLEOTIDE SEQUENCE [LARGE SCALE GENOMIC DNA]</scope>
    <source>
        <strain evidence="1 2">DSM 44489</strain>
    </source>
</reference>
<accession>A0A2N3VBA8</accession>
<evidence type="ECO:0000313" key="2">
    <source>
        <dbReference type="Proteomes" id="UP000233766"/>
    </source>
</evidence>
<gene>
    <name evidence="1" type="ORF">ATK86_3293</name>
</gene>
<comment type="caution">
    <text evidence="1">The sequence shown here is derived from an EMBL/GenBank/DDBJ whole genome shotgun (WGS) entry which is preliminary data.</text>
</comment>
<organism evidence="1 2">
    <name type="scientific">Nocardia fluminea</name>
    <dbReference type="NCBI Taxonomy" id="134984"/>
    <lineage>
        <taxon>Bacteria</taxon>
        <taxon>Bacillati</taxon>
        <taxon>Actinomycetota</taxon>
        <taxon>Actinomycetes</taxon>
        <taxon>Mycobacteriales</taxon>
        <taxon>Nocardiaceae</taxon>
        <taxon>Nocardia</taxon>
    </lineage>
</organism>
<keyword evidence="2" id="KW-1185">Reference proteome</keyword>
<sequence>MQKTLSIIAPTGSGVFYFPGFVKIDAMRGTGQWGHVSEYDVVIDDQALDEVSVVSIGSTDNRPGDQYPGNISLGRAILFGYPMYVHYTVEPAPSWNVEKTMVITGQSWEILAYVKGFVAIDGIQRRGDWDRLDVVVRYRPNDPELHKITVSTTAPDRDLPANAIDLGVIWQNDMARYARYTDEIVTPTP</sequence>
<dbReference type="Proteomes" id="UP000233766">
    <property type="component" value="Unassembled WGS sequence"/>
</dbReference>
<dbReference type="EMBL" id="PJMW01000002">
    <property type="protein sequence ID" value="PKV78909.1"/>
    <property type="molecule type" value="Genomic_DNA"/>
</dbReference>
<proteinExistence type="predicted"/>
<evidence type="ECO:0000313" key="1">
    <source>
        <dbReference type="EMBL" id="PKV78909.1"/>
    </source>
</evidence>
<dbReference type="AlphaFoldDB" id="A0A2N3VBA8"/>
<dbReference type="OrthoDB" id="4566960at2"/>
<protein>
    <submittedName>
        <fullName evidence="1">Uncharacterized protein</fullName>
    </submittedName>
</protein>